<keyword evidence="1" id="KW-1133">Transmembrane helix</keyword>
<evidence type="ECO:0000313" key="2">
    <source>
        <dbReference type="EMBL" id="SFT44009.1"/>
    </source>
</evidence>
<feature type="transmembrane region" description="Helical" evidence="1">
    <location>
        <begin position="114"/>
        <end position="139"/>
    </location>
</feature>
<feature type="transmembrane region" description="Helical" evidence="1">
    <location>
        <begin position="182"/>
        <end position="206"/>
    </location>
</feature>
<sequence length="429" mass="45653">MLVLLQSIIPDIMEENTPLLTNDAVVFGLLMAILALIFATSASDKPFWKKFYGVVPTVLLCYFIPALANSFGLISGESSSLYKVASRYLLPASLVLFTISIDIKGILKLGPKALTMFLAGTVGIMLGGPLALLTVGTFFPDLLGGSGPEEVWRGLSTIAGSWIGGGANQTAMLEVFGPSPELFSQMIAVDVLVANLWMAVLLYWAAKPEKIDKLFKADSTKIYELRDKIEEFRKGIMKIPTLSDTMIILGVGFGVTGLAHLTADYVAPFIGENYPNLKQYSLDSAFFWIVVIATTAGLLLSFTKARKLEGAGASRMGSVLLYVLVATIGMQMDLGAVLDNPLLFVVGIVWMIFHIIIMLIVAYIIKAPFFYVAVGSQANVGGAASAPIVAAAFDASLAPVGVLLAVLGYAAGTYGAYLCGLMMQAISVG</sequence>
<keyword evidence="3" id="KW-1185">Reference proteome</keyword>
<proteinExistence type="predicted"/>
<gene>
    <name evidence="2" type="ORF">SAMN04489724_0766</name>
</gene>
<name>A0A1I6Y073_9BACT</name>
<feature type="transmembrane region" description="Helical" evidence="1">
    <location>
        <begin position="88"/>
        <end position="107"/>
    </location>
</feature>
<evidence type="ECO:0000313" key="3">
    <source>
        <dbReference type="Proteomes" id="UP000199673"/>
    </source>
</evidence>
<feature type="transmembrane region" description="Helical" evidence="1">
    <location>
        <begin position="286"/>
        <end position="305"/>
    </location>
</feature>
<keyword evidence="1" id="KW-0812">Transmembrane</keyword>
<dbReference type="EMBL" id="FPBF01000001">
    <property type="protein sequence ID" value="SFT44009.1"/>
    <property type="molecule type" value="Genomic_DNA"/>
</dbReference>
<reference evidence="3" key="1">
    <citation type="submission" date="2016-10" db="EMBL/GenBank/DDBJ databases">
        <authorList>
            <person name="Varghese N."/>
            <person name="Submissions S."/>
        </authorList>
    </citation>
    <scope>NUCLEOTIDE SEQUENCE [LARGE SCALE GENOMIC DNA]</scope>
    <source>
        <strain evidence="3">DSM 23445</strain>
    </source>
</reference>
<feature type="transmembrane region" description="Helical" evidence="1">
    <location>
        <begin position="317"/>
        <end position="336"/>
    </location>
</feature>
<feature type="transmembrane region" description="Helical" evidence="1">
    <location>
        <begin position="246"/>
        <end position="266"/>
    </location>
</feature>
<accession>A0A1I6Y073</accession>
<dbReference type="Proteomes" id="UP000199673">
    <property type="component" value="Unassembled WGS sequence"/>
</dbReference>
<dbReference type="Pfam" id="PF05684">
    <property type="entry name" value="DUF819"/>
    <property type="match status" value="1"/>
</dbReference>
<dbReference type="AlphaFoldDB" id="A0A1I6Y073"/>
<feature type="transmembrane region" description="Helical" evidence="1">
    <location>
        <begin position="51"/>
        <end position="68"/>
    </location>
</feature>
<organism evidence="2 3">
    <name type="scientific">Algoriphagus locisalis</name>
    <dbReference type="NCBI Taxonomy" id="305507"/>
    <lineage>
        <taxon>Bacteria</taxon>
        <taxon>Pseudomonadati</taxon>
        <taxon>Bacteroidota</taxon>
        <taxon>Cytophagia</taxon>
        <taxon>Cytophagales</taxon>
        <taxon>Cyclobacteriaceae</taxon>
        <taxon>Algoriphagus</taxon>
    </lineage>
</organism>
<feature type="transmembrane region" description="Helical" evidence="1">
    <location>
        <begin position="369"/>
        <end position="393"/>
    </location>
</feature>
<feature type="transmembrane region" description="Helical" evidence="1">
    <location>
        <begin position="399"/>
        <end position="423"/>
    </location>
</feature>
<dbReference type="STRING" id="305507.SAMN04489724_0766"/>
<dbReference type="InterPro" id="IPR008537">
    <property type="entry name" value="DUF819"/>
</dbReference>
<feature type="transmembrane region" description="Helical" evidence="1">
    <location>
        <begin position="342"/>
        <end position="362"/>
    </location>
</feature>
<feature type="transmembrane region" description="Helical" evidence="1">
    <location>
        <begin position="20"/>
        <end position="39"/>
    </location>
</feature>
<dbReference type="PANTHER" id="PTHR34289:SF8">
    <property type="entry name" value="DUF819 DOMAIN-CONTAINING PROTEIN"/>
    <property type="match status" value="1"/>
</dbReference>
<dbReference type="PANTHER" id="PTHR34289">
    <property type="entry name" value="PROTEIN, PUTATIVE (DUF819)-RELATED"/>
    <property type="match status" value="1"/>
</dbReference>
<keyword evidence="1" id="KW-0472">Membrane</keyword>
<evidence type="ECO:0000256" key="1">
    <source>
        <dbReference type="SAM" id="Phobius"/>
    </source>
</evidence>
<protein>
    <submittedName>
        <fullName evidence="2">Uncharacterized membrane protein</fullName>
    </submittedName>
</protein>